<proteinExistence type="inferred from homology"/>
<dbReference type="Pfam" id="PF00573">
    <property type="entry name" value="Ribosomal_L4"/>
    <property type="match status" value="1"/>
</dbReference>
<name>A0A5C1H857_9APIC</name>
<gene>
    <name evidence="4" type="primary">rpl4</name>
</gene>
<evidence type="ECO:0000313" key="4">
    <source>
        <dbReference type="EMBL" id="QEM01694.1"/>
    </source>
</evidence>
<dbReference type="EMBL" id="MK573203">
    <property type="protein sequence ID" value="QEM01694.1"/>
    <property type="molecule type" value="Genomic_DNA"/>
</dbReference>
<keyword evidence="2 4" id="KW-0689">Ribosomal protein</keyword>
<protein>
    <submittedName>
        <fullName evidence="4">50S ribosomal protein L4</fullName>
    </submittedName>
</protein>
<dbReference type="GO" id="GO:1990904">
    <property type="term" value="C:ribonucleoprotein complex"/>
    <property type="evidence" value="ECO:0007669"/>
    <property type="project" value="UniProtKB-KW"/>
</dbReference>
<comment type="similarity">
    <text evidence="1">Belongs to the universal ribosomal protein uL4 family.</text>
</comment>
<dbReference type="GO" id="GO:0005840">
    <property type="term" value="C:ribosome"/>
    <property type="evidence" value="ECO:0007669"/>
    <property type="project" value="UniProtKB-KW"/>
</dbReference>
<evidence type="ECO:0000256" key="3">
    <source>
        <dbReference type="ARBA" id="ARBA00023274"/>
    </source>
</evidence>
<dbReference type="InterPro" id="IPR002136">
    <property type="entry name" value="Ribosomal_uL4"/>
</dbReference>
<organism evidence="4">
    <name type="scientific">Nephromyces sp. ex Molgula occidentalis</name>
    <dbReference type="NCBI Taxonomy" id="2544991"/>
    <lineage>
        <taxon>Eukaryota</taxon>
        <taxon>Sar</taxon>
        <taxon>Alveolata</taxon>
        <taxon>Apicomplexa</taxon>
        <taxon>Aconoidasida</taxon>
        <taxon>Nephromycida</taxon>
        <taxon>Nephromyces</taxon>
    </lineage>
</organism>
<evidence type="ECO:0000256" key="1">
    <source>
        <dbReference type="ARBA" id="ARBA00010528"/>
    </source>
</evidence>
<dbReference type="GO" id="GO:0003735">
    <property type="term" value="F:structural constituent of ribosome"/>
    <property type="evidence" value="ECO:0007669"/>
    <property type="project" value="InterPro"/>
</dbReference>
<reference evidence="4" key="1">
    <citation type="journal article" date="2019" name="Genome Biol. Evol.">
        <title>Nephromyces represents a diverse and novel lineage of the Apicomplexa that has retained apicoplasts.</title>
        <authorList>
            <person name="Munoz-Gomez S.A."/>
            <person name="Durnin K."/>
            <person name="Eme L."/>
            <person name="Paight C."/>
            <person name="Lane C.E."/>
            <person name="Saffo M.B."/>
            <person name="Slamovits C.H."/>
        </authorList>
    </citation>
    <scope>NUCLEOTIDE SEQUENCE</scope>
    <source>
        <strain evidence="4">461</strain>
    </source>
</reference>
<dbReference type="GO" id="GO:0006412">
    <property type="term" value="P:translation"/>
    <property type="evidence" value="ECO:0007669"/>
    <property type="project" value="InterPro"/>
</dbReference>
<dbReference type="AlphaFoldDB" id="A0A5C1H857"/>
<keyword evidence="3" id="KW-0687">Ribonucleoprotein</keyword>
<accession>A0A5C1H857</accession>
<dbReference type="Gene3D" id="3.40.1370.10">
    <property type="match status" value="1"/>
</dbReference>
<dbReference type="SUPFAM" id="SSF52166">
    <property type="entry name" value="Ribosomal protein L4"/>
    <property type="match status" value="1"/>
</dbReference>
<sequence length="215" mass="25759">MIIKQKKFFLFYPIRTFIDWRYFNFELFILKLNININYLKLNLYYINKLITKLIKLEIFFINSKNKISSKIKSEINKSNRKLRPQKGTGKSRIKNLNISASKNGSVCFGPRSKIILKKFELKNYNLLKQLILFNKRSHIIIINYKNIFNLNKINLENHINNQLKNFGIKKNNSNILFLTLIKIKLNIHYQNFKIKTFSNIFLIDLLLSDYIVIFL</sequence>
<dbReference type="InterPro" id="IPR023574">
    <property type="entry name" value="Ribosomal_uL4_dom_sf"/>
</dbReference>
<evidence type="ECO:0000256" key="2">
    <source>
        <dbReference type="ARBA" id="ARBA00022980"/>
    </source>
</evidence>